<protein>
    <submittedName>
        <fullName evidence="1">Uncharacterized protein</fullName>
    </submittedName>
</protein>
<name>A0A9Q3HLM6_9BASI</name>
<evidence type="ECO:0000313" key="2">
    <source>
        <dbReference type="Proteomes" id="UP000765509"/>
    </source>
</evidence>
<dbReference type="Proteomes" id="UP000765509">
    <property type="component" value="Unassembled WGS sequence"/>
</dbReference>
<dbReference type="AlphaFoldDB" id="A0A9Q3HLM6"/>
<reference evidence="1" key="1">
    <citation type="submission" date="2021-03" db="EMBL/GenBank/DDBJ databases">
        <title>Draft genome sequence of rust myrtle Austropuccinia psidii MF-1, a brazilian biotype.</title>
        <authorList>
            <person name="Quecine M.C."/>
            <person name="Pachon D.M.R."/>
            <person name="Bonatelli M.L."/>
            <person name="Correr F.H."/>
            <person name="Franceschini L.M."/>
            <person name="Leite T.F."/>
            <person name="Margarido G.R.A."/>
            <person name="Almeida C.A."/>
            <person name="Ferrarezi J.A."/>
            <person name="Labate C.A."/>
        </authorList>
    </citation>
    <scope>NUCLEOTIDE SEQUENCE</scope>
    <source>
        <strain evidence="1">MF-1</strain>
    </source>
</reference>
<accession>A0A9Q3HLM6</accession>
<gene>
    <name evidence="1" type="ORF">O181_048437</name>
</gene>
<evidence type="ECO:0000313" key="1">
    <source>
        <dbReference type="EMBL" id="MBW0508722.1"/>
    </source>
</evidence>
<sequence length="104" mass="12516">MPRNSTPLTKSKPSLKESLTPFLGENSITEKDSPKSEEWATFSGEGAYRLIEFIRRIYMFQEDFKISNYMIVDKLHPCFTRTSKKWYSKMRQDHGKHDWFWWKS</sequence>
<keyword evidence="2" id="KW-1185">Reference proteome</keyword>
<proteinExistence type="predicted"/>
<organism evidence="1 2">
    <name type="scientific">Austropuccinia psidii MF-1</name>
    <dbReference type="NCBI Taxonomy" id="1389203"/>
    <lineage>
        <taxon>Eukaryota</taxon>
        <taxon>Fungi</taxon>
        <taxon>Dikarya</taxon>
        <taxon>Basidiomycota</taxon>
        <taxon>Pucciniomycotina</taxon>
        <taxon>Pucciniomycetes</taxon>
        <taxon>Pucciniales</taxon>
        <taxon>Sphaerophragmiaceae</taxon>
        <taxon>Austropuccinia</taxon>
    </lineage>
</organism>
<comment type="caution">
    <text evidence="1">The sequence shown here is derived from an EMBL/GenBank/DDBJ whole genome shotgun (WGS) entry which is preliminary data.</text>
</comment>
<dbReference type="EMBL" id="AVOT02020499">
    <property type="protein sequence ID" value="MBW0508722.1"/>
    <property type="molecule type" value="Genomic_DNA"/>
</dbReference>